<reference evidence="1" key="1">
    <citation type="submission" date="2021-05" db="EMBL/GenBank/DDBJ databases">
        <authorList>
            <person name="Scholz U."/>
            <person name="Mascher M."/>
            <person name="Fiebig A."/>
        </authorList>
    </citation>
    <scope>NUCLEOTIDE SEQUENCE [LARGE SCALE GENOMIC DNA]</scope>
</reference>
<evidence type="ECO:0000313" key="1">
    <source>
        <dbReference type="EnsemblPlants" id="AVESA.00010b.r2.2AG0250510.1.CDS.1"/>
    </source>
</evidence>
<sequence>MIKKECFSGKGTYKRRKYFFPLDDSDRHFSYSYYSNKLRNGEWHDREWLVYSKFVAKVFCFCCKLFKFNNNKSALAIEGIGDWRHLSARIKYHENILAIFRVNNIEKKAYINNNQTREHKNVV</sequence>
<evidence type="ECO:0000313" key="2">
    <source>
        <dbReference type="Proteomes" id="UP001732700"/>
    </source>
</evidence>
<protein>
    <submittedName>
        <fullName evidence="1">Uncharacterized protein</fullName>
    </submittedName>
</protein>
<proteinExistence type="predicted"/>
<dbReference type="Proteomes" id="UP001732700">
    <property type="component" value="Chromosome 2A"/>
</dbReference>
<reference evidence="1" key="2">
    <citation type="submission" date="2025-09" db="UniProtKB">
        <authorList>
            <consortium name="EnsemblPlants"/>
        </authorList>
    </citation>
    <scope>IDENTIFICATION</scope>
</reference>
<organism evidence="1 2">
    <name type="scientific">Avena sativa</name>
    <name type="common">Oat</name>
    <dbReference type="NCBI Taxonomy" id="4498"/>
    <lineage>
        <taxon>Eukaryota</taxon>
        <taxon>Viridiplantae</taxon>
        <taxon>Streptophyta</taxon>
        <taxon>Embryophyta</taxon>
        <taxon>Tracheophyta</taxon>
        <taxon>Spermatophyta</taxon>
        <taxon>Magnoliopsida</taxon>
        <taxon>Liliopsida</taxon>
        <taxon>Poales</taxon>
        <taxon>Poaceae</taxon>
        <taxon>BOP clade</taxon>
        <taxon>Pooideae</taxon>
        <taxon>Poodae</taxon>
        <taxon>Poeae</taxon>
        <taxon>Poeae Chloroplast Group 1 (Aveneae type)</taxon>
        <taxon>Aveninae</taxon>
        <taxon>Avena</taxon>
    </lineage>
</organism>
<name>A0ACD5UGG5_AVESA</name>
<dbReference type="EnsemblPlants" id="AVESA.00010b.r2.2AG0250510.1">
    <property type="protein sequence ID" value="AVESA.00010b.r2.2AG0250510.1.CDS.1"/>
    <property type="gene ID" value="AVESA.00010b.r2.2AG0250510"/>
</dbReference>
<keyword evidence="2" id="KW-1185">Reference proteome</keyword>
<accession>A0ACD5UGG5</accession>